<keyword evidence="3" id="KW-1185">Reference proteome</keyword>
<dbReference type="Pfam" id="PF01344">
    <property type="entry name" value="Kelch_1"/>
    <property type="match status" value="1"/>
</dbReference>
<protein>
    <submittedName>
        <fullName evidence="2">Kelch motif</fullName>
    </submittedName>
</protein>
<accession>A0A7D9E4V2</accession>
<dbReference type="Proteomes" id="UP001152795">
    <property type="component" value="Unassembled WGS sequence"/>
</dbReference>
<dbReference type="AlphaFoldDB" id="A0A7D9E4V2"/>
<organism evidence="2 3">
    <name type="scientific">Paramuricea clavata</name>
    <name type="common">Red gorgonian</name>
    <name type="synonym">Violescent sea-whip</name>
    <dbReference type="NCBI Taxonomy" id="317549"/>
    <lineage>
        <taxon>Eukaryota</taxon>
        <taxon>Metazoa</taxon>
        <taxon>Cnidaria</taxon>
        <taxon>Anthozoa</taxon>
        <taxon>Octocorallia</taxon>
        <taxon>Malacalcyonacea</taxon>
        <taxon>Plexauridae</taxon>
        <taxon>Paramuricea</taxon>
    </lineage>
</organism>
<dbReference type="SUPFAM" id="SSF117281">
    <property type="entry name" value="Kelch motif"/>
    <property type="match status" value="1"/>
</dbReference>
<evidence type="ECO:0000313" key="3">
    <source>
        <dbReference type="Proteomes" id="UP001152795"/>
    </source>
</evidence>
<dbReference type="InterPro" id="IPR006652">
    <property type="entry name" value="Kelch_1"/>
</dbReference>
<feature type="non-terminal residue" evidence="2">
    <location>
        <position position="1"/>
    </location>
</feature>
<evidence type="ECO:0000313" key="2">
    <source>
        <dbReference type="EMBL" id="CAB4000613.1"/>
    </source>
</evidence>
<dbReference type="InterPro" id="IPR015915">
    <property type="entry name" value="Kelch-typ_b-propeller"/>
</dbReference>
<reference evidence="2" key="1">
    <citation type="submission" date="2020-04" db="EMBL/GenBank/DDBJ databases">
        <authorList>
            <person name="Alioto T."/>
            <person name="Alioto T."/>
            <person name="Gomez Garrido J."/>
        </authorList>
    </citation>
    <scope>NUCLEOTIDE SEQUENCE</scope>
    <source>
        <strain evidence="2">A484AB</strain>
    </source>
</reference>
<keyword evidence="1" id="KW-0880">Kelch repeat</keyword>
<sequence length="309" mass="34463">MICGGTRTNKVECLDISDHRSVSTFPAQLVDTECGKGVLCGDRILTFGESVSGTSLKPPFKTTVISYSDRVKLSRYGVACVNENTVVVLGGYYNTPYRVTELKEDVLLYNPTTKGMKKLAPLPHQLANMAVVVRDDNFIVLGGHKNHDYTEICNDVLMYNITKQQCSKLPNMLENRVINTLFGFFGRKKNKLIWTGTLGDLKAFVLTIIDEQAAQSSKWHSPSGGKWCFNSEQLKVEWHSKSESISFDGAKANDLCDQIHSVLLKSDYQKKDQNSDLNKSLESFIADASVEACNINLNESPRLYTSLLQ</sequence>
<evidence type="ECO:0000256" key="1">
    <source>
        <dbReference type="ARBA" id="ARBA00022441"/>
    </source>
</evidence>
<gene>
    <name evidence="2" type="ORF">PACLA_8A024273</name>
</gene>
<name>A0A7D9E4V2_PARCT</name>
<proteinExistence type="predicted"/>
<dbReference type="EMBL" id="CACRXK020003880">
    <property type="protein sequence ID" value="CAB4000613.1"/>
    <property type="molecule type" value="Genomic_DNA"/>
</dbReference>
<dbReference type="Gene3D" id="2.120.10.80">
    <property type="entry name" value="Kelch-type beta propeller"/>
    <property type="match status" value="1"/>
</dbReference>
<comment type="caution">
    <text evidence="2">The sequence shown here is derived from an EMBL/GenBank/DDBJ whole genome shotgun (WGS) entry which is preliminary data.</text>
</comment>